<protein>
    <submittedName>
        <fullName evidence="2">Uncharacterized protein</fullName>
    </submittedName>
</protein>
<dbReference type="eggNOG" id="KOG2313">
    <property type="taxonomic scope" value="Eukaryota"/>
</dbReference>
<reference evidence="2 3" key="1">
    <citation type="journal article" date="2013" name="Front. Plant Sci.">
        <title>The Reference Genome of the Halophytic Plant Eutrema salsugineum.</title>
        <authorList>
            <person name="Yang R."/>
            <person name="Jarvis D.E."/>
            <person name="Chen H."/>
            <person name="Beilstein M.A."/>
            <person name="Grimwood J."/>
            <person name="Jenkins J."/>
            <person name="Shu S."/>
            <person name="Prochnik S."/>
            <person name="Xin M."/>
            <person name="Ma C."/>
            <person name="Schmutz J."/>
            <person name="Wing R.A."/>
            <person name="Mitchell-Olds T."/>
            <person name="Schumaker K.S."/>
            <person name="Wang X."/>
        </authorList>
    </citation>
    <scope>NUCLEOTIDE SEQUENCE [LARGE SCALE GENOMIC DNA]</scope>
</reference>
<name>V4MCR7_EUTSA</name>
<dbReference type="Gene3D" id="3.30.300.90">
    <property type="entry name" value="BolA-like"/>
    <property type="match status" value="1"/>
</dbReference>
<dbReference type="GO" id="GO:0016226">
    <property type="term" value="P:iron-sulfur cluster assembly"/>
    <property type="evidence" value="ECO:0007669"/>
    <property type="project" value="TreeGrafter"/>
</dbReference>
<dbReference type="InterPro" id="IPR036065">
    <property type="entry name" value="BolA-like_sf"/>
</dbReference>
<dbReference type="AlphaFoldDB" id="V4MCR7"/>
<dbReference type="InterPro" id="IPR002634">
    <property type="entry name" value="BolA"/>
</dbReference>
<organism evidence="2 3">
    <name type="scientific">Eutrema salsugineum</name>
    <name type="common">Saltwater cress</name>
    <name type="synonym">Sisymbrium salsugineum</name>
    <dbReference type="NCBI Taxonomy" id="72664"/>
    <lineage>
        <taxon>Eukaryota</taxon>
        <taxon>Viridiplantae</taxon>
        <taxon>Streptophyta</taxon>
        <taxon>Embryophyta</taxon>
        <taxon>Tracheophyta</taxon>
        <taxon>Spermatophyta</taxon>
        <taxon>Magnoliopsida</taxon>
        <taxon>eudicotyledons</taxon>
        <taxon>Gunneridae</taxon>
        <taxon>Pentapetalae</taxon>
        <taxon>rosids</taxon>
        <taxon>malvids</taxon>
        <taxon>Brassicales</taxon>
        <taxon>Brassicaceae</taxon>
        <taxon>Eutremeae</taxon>
        <taxon>Eutrema</taxon>
    </lineage>
</organism>
<comment type="similarity">
    <text evidence="1">Belongs to the BolA/IbaG family.</text>
</comment>
<dbReference type="Gramene" id="ESQ50288">
    <property type="protein sequence ID" value="ESQ50288"/>
    <property type="gene ID" value="EUTSA_v10002241mg"/>
</dbReference>
<dbReference type="Pfam" id="PF01722">
    <property type="entry name" value="BolA"/>
    <property type="match status" value="1"/>
</dbReference>
<evidence type="ECO:0000313" key="3">
    <source>
        <dbReference type="Proteomes" id="UP000030689"/>
    </source>
</evidence>
<dbReference type="GO" id="GO:0009507">
    <property type="term" value="C:chloroplast"/>
    <property type="evidence" value="ECO:0007669"/>
    <property type="project" value="TreeGrafter"/>
</dbReference>
<evidence type="ECO:0000256" key="1">
    <source>
        <dbReference type="RuleBase" id="RU003860"/>
    </source>
</evidence>
<dbReference type="PANTHER" id="PTHR46230:SF4">
    <property type="entry name" value="PROTEIN BOLA4, CHLOROPLASTIC_MITOCHONDRIAL"/>
    <property type="match status" value="1"/>
</dbReference>
<sequence>MPSKNLSLLVILGESFTQHQNCPITNVVSSAFEGQSPVNRQGMVDKSISEELQNVVHAADQMTKKKAPEEV</sequence>
<dbReference type="KEGG" id="eus:EUTSA_v10002241mg"/>
<dbReference type="SUPFAM" id="SSF82657">
    <property type="entry name" value="BolA-like"/>
    <property type="match status" value="1"/>
</dbReference>
<dbReference type="PANTHER" id="PTHR46230">
    <property type="match status" value="1"/>
</dbReference>
<proteinExistence type="inferred from homology"/>
<dbReference type="STRING" id="72664.V4MCR7"/>
<accession>V4MCR7</accession>
<evidence type="ECO:0000313" key="2">
    <source>
        <dbReference type="EMBL" id="ESQ50288.1"/>
    </source>
</evidence>
<gene>
    <name evidence="2" type="ORF">EUTSA_v10002241mg</name>
</gene>
<keyword evidence="3" id="KW-1185">Reference proteome</keyword>
<dbReference type="Proteomes" id="UP000030689">
    <property type="component" value="Unassembled WGS sequence"/>
</dbReference>
<dbReference type="EMBL" id="KI517398">
    <property type="protein sequence ID" value="ESQ50288.1"/>
    <property type="molecule type" value="Genomic_DNA"/>
</dbReference>